<comment type="caution">
    <text evidence="1">The sequence shown here is derived from an EMBL/GenBank/DDBJ whole genome shotgun (WGS) entry which is preliminary data.</text>
</comment>
<reference evidence="2" key="1">
    <citation type="journal article" date="2023" name="Proc. Natl. Acad. Sci. U.S.A.">
        <title>Genomic and structural basis for evolution of tropane alkaloid biosynthesis.</title>
        <authorList>
            <person name="Wanga Y.-J."/>
            <person name="Taina T."/>
            <person name="Yua J.-Y."/>
            <person name="Lia J."/>
            <person name="Xua B."/>
            <person name="Chenc J."/>
            <person name="D'Auriad J.C."/>
            <person name="Huanga J.-P."/>
            <person name="Huanga S.-X."/>
        </authorList>
    </citation>
    <scope>NUCLEOTIDE SEQUENCE [LARGE SCALE GENOMIC DNA]</scope>
    <source>
        <strain evidence="2">cv. KIB-2019</strain>
    </source>
</reference>
<gene>
    <name evidence="1" type="ORF">K7X08_030295</name>
</gene>
<name>A0A9Q1LR14_9SOLA</name>
<accession>A0A9Q1LR14</accession>
<dbReference type="AlphaFoldDB" id="A0A9Q1LR14"/>
<organism evidence="1 2">
    <name type="scientific">Anisodus acutangulus</name>
    <dbReference type="NCBI Taxonomy" id="402998"/>
    <lineage>
        <taxon>Eukaryota</taxon>
        <taxon>Viridiplantae</taxon>
        <taxon>Streptophyta</taxon>
        <taxon>Embryophyta</taxon>
        <taxon>Tracheophyta</taxon>
        <taxon>Spermatophyta</taxon>
        <taxon>Magnoliopsida</taxon>
        <taxon>eudicotyledons</taxon>
        <taxon>Gunneridae</taxon>
        <taxon>Pentapetalae</taxon>
        <taxon>asterids</taxon>
        <taxon>lamiids</taxon>
        <taxon>Solanales</taxon>
        <taxon>Solanaceae</taxon>
        <taxon>Solanoideae</taxon>
        <taxon>Hyoscyameae</taxon>
        <taxon>Anisodus</taxon>
    </lineage>
</organism>
<dbReference type="EMBL" id="JAJAGQ010000016">
    <property type="protein sequence ID" value="KAJ8540376.1"/>
    <property type="molecule type" value="Genomic_DNA"/>
</dbReference>
<dbReference type="OrthoDB" id="331341at2759"/>
<dbReference type="Proteomes" id="UP001152561">
    <property type="component" value="Unassembled WGS sequence"/>
</dbReference>
<proteinExistence type="predicted"/>
<sequence length="73" mass="8426">MLFSVGHLQDFNILHYEIPIDDAWLDIVDTDKRFSGKNAIKILNEDEIQDLTSEQLGKMKRRIVDVLEPGETP</sequence>
<keyword evidence="2" id="KW-1185">Reference proteome</keyword>
<evidence type="ECO:0000313" key="1">
    <source>
        <dbReference type="EMBL" id="KAJ8540376.1"/>
    </source>
</evidence>
<evidence type="ECO:0000313" key="2">
    <source>
        <dbReference type="Proteomes" id="UP001152561"/>
    </source>
</evidence>
<protein>
    <submittedName>
        <fullName evidence="1">Uncharacterized protein</fullName>
    </submittedName>
</protein>